<reference evidence="1 2" key="1">
    <citation type="journal article" date="2010" name="Stand. Genomic Sci.">
        <title>Complete genome sequence of Ferrimonas balearica type strain (PAT).</title>
        <authorList>
            <person name="Nolan M."/>
            <person name="Sikorski J."/>
            <person name="Davenport K."/>
            <person name="Lucas S."/>
            <person name="Glavina Del Rio T."/>
            <person name="Tice H."/>
            <person name="Cheng J."/>
            <person name="Goodwin L."/>
            <person name="Pitluck S."/>
            <person name="Liolios K."/>
            <person name="Ivanova N."/>
            <person name="Mavromatis K."/>
            <person name="Ovchinnikova G."/>
            <person name="Pati A."/>
            <person name="Chen A."/>
            <person name="Palaniappan K."/>
            <person name="Land M."/>
            <person name="Hauser L."/>
            <person name="Chang Y."/>
            <person name="Jeffries C."/>
            <person name="Tapia R."/>
            <person name="Brettin T."/>
            <person name="Detter J."/>
            <person name="Han C."/>
            <person name="Yasawong M."/>
            <person name="Rohde M."/>
            <person name="Tindall B."/>
            <person name="Goker M."/>
            <person name="Woyke T."/>
            <person name="Bristow J."/>
            <person name="Eisen J."/>
            <person name="Markowitz V."/>
            <person name="Hugenholtz P."/>
            <person name="Kyrpides N."/>
            <person name="Klenk H."/>
            <person name="Lapidus A."/>
        </authorList>
    </citation>
    <scope>NUCLEOTIDE SEQUENCE [LARGE SCALE GENOMIC DNA]</scope>
    <source>
        <strain evidence="2">DSM 9799 / CCM 4581 / KCTC 23876 / PAT</strain>
    </source>
</reference>
<dbReference type="EMBL" id="CP002209">
    <property type="protein sequence ID" value="ADN74610.1"/>
    <property type="molecule type" value="Genomic_DNA"/>
</dbReference>
<sequence>MIVSAAHSAYHWVMPKALCPADHSQDLPKQAEAIAEKADPVEAATELAVEVGKAAYLGRKLLAVV</sequence>
<dbReference type="HOGENOM" id="CLU_2843385_0_0_6"/>
<proteinExistence type="predicted"/>
<accession>E1SNB1</accession>
<protein>
    <submittedName>
        <fullName evidence="1">Uncharacterized protein</fullName>
    </submittedName>
</protein>
<dbReference type="KEGG" id="fbl:Fbal_0396"/>
<dbReference type="AlphaFoldDB" id="E1SNB1"/>
<evidence type="ECO:0000313" key="1">
    <source>
        <dbReference type="EMBL" id="ADN74610.1"/>
    </source>
</evidence>
<dbReference type="RefSeq" id="WP_013343916.1">
    <property type="nucleotide sequence ID" value="NC_014541.1"/>
</dbReference>
<keyword evidence="2" id="KW-1185">Reference proteome</keyword>
<dbReference type="STRING" id="550540.Fbal_0396"/>
<gene>
    <name evidence="1" type="ordered locus">Fbal_0396</name>
</gene>
<evidence type="ECO:0000313" key="2">
    <source>
        <dbReference type="Proteomes" id="UP000006683"/>
    </source>
</evidence>
<dbReference type="Proteomes" id="UP000006683">
    <property type="component" value="Chromosome"/>
</dbReference>
<name>E1SNB1_FERBD</name>
<dbReference type="GeneID" id="67180648"/>
<organism evidence="1 2">
    <name type="scientific">Ferrimonas balearica (strain DSM 9799 / CCM 4581 / KCTC 23876 / PAT)</name>
    <dbReference type="NCBI Taxonomy" id="550540"/>
    <lineage>
        <taxon>Bacteria</taxon>
        <taxon>Pseudomonadati</taxon>
        <taxon>Pseudomonadota</taxon>
        <taxon>Gammaproteobacteria</taxon>
        <taxon>Alteromonadales</taxon>
        <taxon>Ferrimonadaceae</taxon>
        <taxon>Ferrimonas</taxon>
    </lineage>
</organism>